<evidence type="ECO:0008006" key="5">
    <source>
        <dbReference type="Google" id="ProtNLM"/>
    </source>
</evidence>
<dbReference type="PATRIC" id="fig|1203610.3.peg.4731"/>
<evidence type="ECO:0000313" key="4">
    <source>
        <dbReference type="Proteomes" id="UP000033035"/>
    </source>
</evidence>
<dbReference type="InterPro" id="IPR001296">
    <property type="entry name" value="Glyco_trans_1"/>
</dbReference>
<dbReference type="Proteomes" id="UP000033035">
    <property type="component" value="Unassembled WGS sequence"/>
</dbReference>
<keyword evidence="4" id="KW-1185">Reference proteome</keyword>
<dbReference type="SUPFAM" id="SSF53756">
    <property type="entry name" value="UDP-Glycosyltransferase/glycogen phosphorylase"/>
    <property type="match status" value="1"/>
</dbReference>
<feature type="domain" description="Glycosyl transferase family 1" evidence="1">
    <location>
        <begin position="230"/>
        <end position="368"/>
    </location>
</feature>
<reference evidence="3 4" key="1">
    <citation type="submission" date="2013-04" db="EMBL/GenBank/DDBJ databases">
        <title>The Genome Sequence of Parabacteroides gordonii DSM 23371.</title>
        <authorList>
            <consortium name="The Broad Institute Genomics Platform"/>
            <person name="Earl A."/>
            <person name="Ward D."/>
            <person name="Feldgarden M."/>
            <person name="Gevers D."/>
            <person name="Martens E."/>
            <person name="Sakamoto M."/>
            <person name="Benno Y."/>
            <person name="Suzuki N."/>
            <person name="Matsunaga N."/>
            <person name="Koshihara K."/>
            <person name="Seki M."/>
            <person name="Komiya H."/>
            <person name="Walker B."/>
            <person name="Young S."/>
            <person name="Zeng Q."/>
            <person name="Gargeya S."/>
            <person name="Fitzgerald M."/>
            <person name="Haas B."/>
            <person name="Abouelleil A."/>
            <person name="Allen A.W."/>
            <person name="Alvarado L."/>
            <person name="Arachchi H.M."/>
            <person name="Berlin A.M."/>
            <person name="Chapman S.B."/>
            <person name="Gainer-Dewar J."/>
            <person name="Goldberg J."/>
            <person name="Griggs A."/>
            <person name="Gujja S."/>
            <person name="Hansen M."/>
            <person name="Howarth C."/>
            <person name="Imamovic A."/>
            <person name="Ireland A."/>
            <person name="Larimer J."/>
            <person name="McCowan C."/>
            <person name="Murphy C."/>
            <person name="Pearson M."/>
            <person name="Poon T.W."/>
            <person name="Priest M."/>
            <person name="Roberts A."/>
            <person name="Saif S."/>
            <person name="Shea T."/>
            <person name="Sisk P."/>
            <person name="Sykes S."/>
            <person name="Wortman J."/>
            <person name="Nusbaum C."/>
            <person name="Birren B."/>
        </authorList>
    </citation>
    <scope>NUCLEOTIDE SEQUENCE [LARGE SCALE GENOMIC DNA]</scope>
    <source>
        <strain evidence="3 4">MS-1</strain>
    </source>
</reference>
<comment type="caution">
    <text evidence="3">The sequence shown here is derived from an EMBL/GenBank/DDBJ whole genome shotgun (WGS) entry which is preliminary data.</text>
</comment>
<accession>A0A0F5IWI1</accession>
<dbReference type="PANTHER" id="PTHR45947:SF3">
    <property type="entry name" value="SULFOQUINOVOSYL TRANSFERASE SQD2"/>
    <property type="match status" value="1"/>
</dbReference>
<dbReference type="Gene3D" id="3.40.50.2000">
    <property type="entry name" value="Glycogen Phosphorylase B"/>
    <property type="match status" value="2"/>
</dbReference>
<organism evidence="3 4">
    <name type="scientific">Parabacteroides gordonii MS-1 = DSM 23371</name>
    <dbReference type="NCBI Taxonomy" id="1203610"/>
    <lineage>
        <taxon>Bacteria</taxon>
        <taxon>Pseudomonadati</taxon>
        <taxon>Bacteroidota</taxon>
        <taxon>Bacteroidia</taxon>
        <taxon>Bacteroidales</taxon>
        <taxon>Tannerellaceae</taxon>
        <taxon>Parabacteroides</taxon>
    </lineage>
</organism>
<dbReference type="PANTHER" id="PTHR45947">
    <property type="entry name" value="SULFOQUINOVOSYL TRANSFERASE SQD2"/>
    <property type="match status" value="1"/>
</dbReference>
<dbReference type="InterPro" id="IPR050194">
    <property type="entry name" value="Glycosyltransferase_grp1"/>
</dbReference>
<sequence length="398" mass="45081">MRILQINCVYAIGSTGKIVEDISNFCTSNGDEVLILYGRQGKNITHNVIKISSEFEAKIHAVLSRMTGLDFSYSPLATRKAIKAIEKFKPEIIHLHCLNGHFINVYDLIKYLKSKDIPTVLTLHAEIMHTAGCEHAYDCMKWVNGCHNCDRIKGRLTHHFRDDAKHAYHKMQKAFNGFNNLTVVSVSDWLTNRARLSAIFKHTHARFDTIGNGLNLVSFHPVALQDNPLKNRIDNSKPIILHVTPSFLHPLKGGKYVIELAKRNPEWHFVIVGYNGNGELPENVTTISHTQNKEELSWYYNIASLTLLTSKRETFSMVCAESLACGTPIVGFRAGGPESVFVGNFAKFVEYGNVDALDKAANDMLAEKLDVDTYLIHKRFTANRMAEKYRQLYKQIEK</sequence>
<dbReference type="GO" id="GO:0016757">
    <property type="term" value="F:glycosyltransferase activity"/>
    <property type="evidence" value="ECO:0007669"/>
    <property type="project" value="InterPro"/>
</dbReference>
<protein>
    <recommendedName>
        <fullName evidence="5">Glycosyltransferase subfamily 4-like N-terminal domain-containing protein</fullName>
    </recommendedName>
</protein>
<dbReference type="RefSeq" id="WP_028728183.1">
    <property type="nucleotide sequence ID" value="NZ_AUAE01000027.1"/>
</dbReference>
<dbReference type="HOGENOM" id="CLU_009583_28_3_10"/>
<evidence type="ECO:0000259" key="1">
    <source>
        <dbReference type="Pfam" id="PF00534"/>
    </source>
</evidence>
<gene>
    <name evidence="3" type="ORF">HMPREF1536_04640</name>
</gene>
<dbReference type="EMBL" id="AQHW01000025">
    <property type="protein sequence ID" value="KKB49575.1"/>
    <property type="molecule type" value="Genomic_DNA"/>
</dbReference>
<evidence type="ECO:0000259" key="2">
    <source>
        <dbReference type="Pfam" id="PF13439"/>
    </source>
</evidence>
<dbReference type="Pfam" id="PF00534">
    <property type="entry name" value="Glycos_transf_1"/>
    <property type="match status" value="1"/>
</dbReference>
<evidence type="ECO:0000313" key="3">
    <source>
        <dbReference type="EMBL" id="KKB49575.1"/>
    </source>
</evidence>
<name>A0A0F5IWI1_9BACT</name>
<feature type="domain" description="Glycosyltransferase subfamily 4-like N-terminal" evidence="2">
    <location>
        <begin position="19"/>
        <end position="128"/>
    </location>
</feature>
<proteinExistence type="predicted"/>
<dbReference type="InterPro" id="IPR028098">
    <property type="entry name" value="Glyco_trans_4-like_N"/>
</dbReference>
<dbReference type="AlphaFoldDB" id="A0A0F5IWI1"/>
<dbReference type="Pfam" id="PF13439">
    <property type="entry name" value="Glyco_transf_4"/>
    <property type="match status" value="1"/>
</dbReference>
<dbReference type="STRING" id="1203610.HMPREF1536_04640"/>